<reference evidence="2" key="1">
    <citation type="submission" date="2022-11" db="UniProtKB">
        <authorList>
            <consortium name="WormBaseParasite"/>
        </authorList>
    </citation>
    <scope>IDENTIFICATION</scope>
</reference>
<proteinExistence type="predicted"/>
<accession>A0AC35F2X4</accession>
<organism evidence="1 2">
    <name type="scientific">Panagrolaimus sp. PS1159</name>
    <dbReference type="NCBI Taxonomy" id="55785"/>
    <lineage>
        <taxon>Eukaryota</taxon>
        <taxon>Metazoa</taxon>
        <taxon>Ecdysozoa</taxon>
        <taxon>Nematoda</taxon>
        <taxon>Chromadorea</taxon>
        <taxon>Rhabditida</taxon>
        <taxon>Tylenchina</taxon>
        <taxon>Panagrolaimomorpha</taxon>
        <taxon>Panagrolaimoidea</taxon>
        <taxon>Panagrolaimidae</taxon>
        <taxon>Panagrolaimus</taxon>
    </lineage>
</organism>
<dbReference type="Proteomes" id="UP000887580">
    <property type="component" value="Unplaced"/>
</dbReference>
<evidence type="ECO:0000313" key="1">
    <source>
        <dbReference type="Proteomes" id="UP000887580"/>
    </source>
</evidence>
<protein>
    <submittedName>
        <fullName evidence="2">Sodium/calcium exchanger membrane region domain-containing protein</fullName>
    </submittedName>
</protein>
<evidence type="ECO:0000313" key="2">
    <source>
        <dbReference type="WBParaSite" id="PS1159_v2.g12516.t1"/>
    </source>
</evidence>
<sequence>MFLLILFFTSYNIEPDRHKSISGYFGFIISVSWIYLMSSELVNVVLMLSIISQLSQEILGLTIMAWSNSIGDFIADTSVARQGFPQMAASAAIGAPLLTMLFGFGTAFLISTLQGKNIDIEMDSVKALLVIMVGTSLLTTFITLFITKFNAKRVHGIILIVLYFIFLTLVILADVKVINF</sequence>
<dbReference type="WBParaSite" id="PS1159_v2.g12516.t1">
    <property type="protein sequence ID" value="PS1159_v2.g12516.t1"/>
    <property type="gene ID" value="PS1159_v2.g12516"/>
</dbReference>
<name>A0AC35F2X4_9BILA</name>